<dbReference type="InterPro" id="IPR007941">
    <property type="entry name" value="DUF726"/>
</dbReference>
<feature type="compositionally biased region" description="Low complexity" evidence="5">
    <location>
        <begin position="15"/>
        <end position="28"/>
    </location>
</feature>
<feature type="region of interest" description="Disordered" evidence="5">
    <location>
        <begin position="857"/>
        <end position="899"/>
    </location>
</feature>
<feature type="region of interest" description="Disordered" evidence="5">
    <location>
        <begin position="486"/>
        <end position="531"/>
    </location>
</feature>
<evidence type="ECO:0000256" key="4">
    <source>
        <dbReference type="ARBA" id="ARBA00023136"/>
    </source>
</evidence>
<feature type="compositionally biased region" description="Low complexity" evidence="5">
    <location>
        <begin position="37"/>
        <end position="48"/>
    </location>
</feature>
<evidence type="ECO:0000256" key="1">
    <source>
        <dbReference type="ARBA" id="ARBA00004141"/>
    </source>
</evidence>
<dbReference type="KEGG" id="fcy:FRACYDRAFT_262370"/>
<feature type="region of interest" description="Disordered" evidence="5">
    <location>
        <begin position="1"/>
        <end position="71"/>
    </location>
</feature>
<feature type="region of interest" description="Disordered" evidence="5">
    <location>
        <begin position="362"/>
        <end position="406"/>
    </location>
</feature>
<keyword evidence="4 6" id="KW-0472">Membrane</keyword>
<feature type="compositionally biased region" description="Polar residues" evidence="5">
    <location>
        <begin position="886"/>
        <end position="899"/>
    </location>
</feature>
<evidence type="ECO:0000256" key="2">
    <source>
        <dbReference type="ARBA" id="ARBA00022692"/>
    </source>
</evidence>
<dbReference type="InParanoid" id="A0A1E7F6H0"/>
<organism evidence="7 8">
    <name type="scientific">Fragilariopsis cylindrus CCMP1102</name>
    <dbReference type="NCBI Taxonomy" id="635003"/>
    <lineage>
        <taxon>Eukaryota</taxon>
        <taxon>Sar</taxon>
        <taxon>Stramenopiles</taxon>
        <taxon>Ochrophyta</taxon>
        <taxon>Bacillariophyta</taxon>
        <taxon>Bacillariophyceae</taxon>
        <taxon>Bacillariophycidae</taxon>
        <taxon>Bacillariales</taxon>
        <taxon>Bacillariaceae</taxon>
        <taxon>Fragilariopsis</taxon>
    </lineage>
</organism>
<dbReference type="OrthoDB" id="45919at2759"/>
<dbReference type="AlphaFoldDB" id="A0A1E7F6H0"/>
<feature type="compositionally biased region" description="Low complexity" evidence="5">
    <location>
        <begin position="172"/>
        <end position="193"/>
    </location>
</feature>
<feature type="compositionally biased region" description="Acidic residues" evidence="5">
    <location>
        <begin position="59"/>
        <end position="70"/>
    </location>
</feature>
<dbReference type="PANTHER" id="PTHR17920">
    <property type="entry name" value="TRANSMEMBRANE AND COILED-COIL DOMAIN-CONTAINING PROTEIN 4 TMCO4"/>
    <property type="match status" value="1"/>
</dbReference>
<dbReference type="Pfam" id="PF05277">
    <property type="entry name" value="DUF726"/>
    <property type="match status" value="3"/>
</dbReference>
<feature type="compositionally biased region" description="Low complexity" evidence="5">
    <location>
        <begin position="286"/>
        <end position="305"/>
    </location>
</feature>
<dbReference type="GO" id="GO:0016020">
    <property type="term" value="C:membrane"/>
    <property type="evidence" value="ECO:0007669"/>
    <property type="project" value="UniProtKB-SubCell"/>
</dbReference>
<feature type="compositionally biased region" description="Polar residues" evidence="5">
    <location>
        <begin position="381"/>
        <end position="390"/>
    </location>
</feature>
<dbReference type="EMBL" id="KV784361">
    <property type="protein sequence ID" value="OEU13740.1"/>
    <property type="molecule type" value="Genomic_DNA"/>
</dbReference>
<protein>
    <submittedName>
        <fullName evidence="7">DUF726-domain-containing protein</fullName>
    </submittedName>
</protein>
<feature type="region of interest" description="Disordered" evidence="5">
    <location>
        <begin position="285"/>
        <end position="311"/>
    </location>
</feature>
<comment type="subcellular location">
    <subcellularLocation>
        <location evidence="1">Membrane</location>
        <topology evidence="1">Multi-pass membrane protein</topology>
    </subcellularLocation>
</comment>
<sequence>MERVRCVGNDHPLRSTSTSTSTTQSSSSIAGRAATTNVSSSSSSNVSHSHSHNLKLKEEEEEEEEEDEDNYIYRTPSRLSDAASLIQRAAKTALLDEATPTSPYEYTPAASSSSSSHIIMNNMRSLEIPSLPAIPDEQDRKRFIGCLAAVLSSMYDYESYELSSPSRIENETTNSNTNPDTNYDTSSTDTTDNFYSRRCQSFESMGGSTTTATTIMTGKESTTIAPSSTRTTRSTNSNIYNNRNSNISNNNSNNNSNSKRTIPQHKLKPMTSFRRQAANVQQMERNNNNNNNNNNNSKNGNNHGNQKTKLSRQRYLSRRYELYSSLLLESSELLLLEKSTSRAFLPMLSRVLVPQIHKTANKTTTTTTTKQQQQQQHYHDTYSNLQQKRIPTNDEKKNDVDEEPSTDVVRLPDAHLLDNEDELSPFLDSLTPGAGFRCVSLLLLQHLLTSENGYDARIRHAMKKLSVLVLRHDMEDDPVERKLFRRRRQQKQQQQQYDNRGTSKRFAEDGSNRGECNKDDDEEEDSREYERRRLRQATRKYEALEQNIARRLILLSNPARDRRAKNSKNKDTISKMNRNGNNVGITREQFVRGVKIGGVGLVAGTLFALTGGLAAPGIAAGVAAVAGAAAGTAAVTVLTSATVVTTIFGVGGGGLAAFKMSRRTRGVTEFEFCRETKGRPDRRGCEGRRGSGDAVSENDNIEAELFSVLCISGWLRDQCDYQRPWGLQPTHPRIKDRLETLERFYSVYSPDHVPKCGRILTSWKGEEDQLWRILREKYGRDPDHLFPLKDVNHNNGNTSGGDVDGSRLHGALTLDQEEILDKLFVELGYHSVAPNQEATTQQQNENQMSTFEKMKIGWRNHGRGNPDSNLNGNDDDFDSMHGPLSGHQTSESRNNPSKSAESMLYAYGSGGSGALPKQEQNQEQDEENIYRPPKHLATVWDWKIQYGGEMYTVKWESTLLTQICDCVTDFAVDVVSGTARQILKQTVFHTLLSAVIWPTYLLNLAHMIDGDWTIAVERADEAGVVLAKTLLYSRAGRRPVTLVGYSFGARIIYSCLKELARYQEEWEHYQELLEEIDSSADGGIHDHGRLAKYKKKMKGMREPASIVEDAVLLGLPNHLSLSSWRACRQLVGGRLVNCYSNNDLILSLMFQAKRFSGGSLNRGMFILKPVCGTCPVEEPGVENIDCSDLILGHQDYCIETGKILERIRFGEPVRCVDKAKADTAASIPSNKKS</sequence>
<dbReference type="PANTHER" id="PTHR17920:SF3">
    <property type="entry name" value="TRANSMEMBRANE AND COILED-COIL DOMAIN-CONTAINING PROTEIN 4"/>
    <property type="match status" value="1"/>
</dbReference>
<feature type="region of interest" description="Disordered" evidence="5">
    <location>
        <begin position="164"/>
        <end position="269"/>
    </location>
</feature>
<keyword evidence="8" id="KW-1185">Reference proteome</keyword>
<feature type="transmembrane region" description="Helical" evidence="6">
    <location>
        <begin position="635"/>
        <end position="658"/>
    </location>
</feature>
<accession>A0A1E7F6H0</accession>
<evidence type="ECO:0000256" key="3">
    <source>
        <dbReference type="ARBA" id="ARBA00022989"/>
    </source>
</evidence>
<proteinExistence type="predicted"/>
<feature type="compositionally biased region" description="Low complexity" evidence="5">
    <location>
        <begin position="204"/>
        <end position="261"/>
    </location>
</feature>
<dbReference type="Proteomes" id="UP000095751">
    <property type="component" value="Unassembled WGS sequence"/>
</dbReference>
<feature type="transmembrane region" description="Helical" evidence="6">
    <location>
        <begin position="596"/>
        <end position="629"/>
    </location>
</feature>
<evidence type="ECO:0000313" key="8">
    <source>
        <dbReference type="Proteomes" id="UP000095751"/>
    </source>
</evidence>
<evidence type="ECO:0000256" key="6">
    <source>
        <dbReference type="SAM" id="Phobius"/>
    </source>
</evidence>
<gene>
    <name evidence="7" type="ORF">FRACYDRAFT_262370</name>
</gene>
<keyword evidence="3 6" id="KW-1133">Transmembrane helix</keyword>
<feature type="compositionally biased region" description="Low complexity" evidence="5">
    <location>
        <begin position="362"/>
        <end position="376"/>
    </location>
</feature>
<reference evidence="7 8" key="1">
    <citation type="submission" date="2016-09" db="EMBL/GenBank/DDBJ databases">
        <title>Extensive genetic diversity and differential bi-allelic expression allows diatom success in the polar Southern Ocean.</title>
        <authorList>
            <consortium name="DOE Joint Genome Institute"/>
            <person name="Mock T."/>
            <person name="Otillar R.P."/>
            <person name="Strauss J."/>
            <person name="Dupont C."/>
            <person name="Frickenhaus S."/>
            <person name="Maumus F."/>
            <person name="Mcmullan M."/>
            <person name="Sanges R."/>
            <person name="Schmutz J."/>
            <person name="Toseland A."/>
            <person name="Valas R."/>
            <person name="Veluchamy A."/>
            <person name="Ward B.J."/>
            <person name="Allen A."/>
            <person name="Barry K."/>
            <person name="Falciatore A."/>
            <person name="Ferrante M."/>
            <person name="Fortunato A.E."/>
            <person name="Gloeckner G."/>
            <person name="Gruber A."/>
            <person name="Hipkin R."/>
            <person name="Janech M."/>
            <person name="Kroth P."/>
            <person name="Leese F."/>
            <person name="Lindquist E."/>
            <person name="Lyon B.R."/>
            <person name="Martin J."/>
            <person name="Mayer C."/>
            <person name="Parker M."/>
            <person name="Quesneville H."/>
            <person name="Raymond J."/>
            <person name="Uhlig C."/>
            <person name="Valentin K.U."/>
            <person name="Worden A.Z."/>
            <person name="Armbrust E.V."/>
            <person name="Bowler C."/>
            <person name="Green B."/>
            <person name="Moulton V."/>
            <person name="Van Oosterhout C."/>
            <person name="Grigoriev I."/>
        </authorList>
    </citation>
    <scope>NUCLEOTIDE SEQUENCE [LARGE SCALE GENOMIC DNA]</scope>
    <source>
        <strain evidence="7 8">CCMP1102</strain>
    </source>
</reference>
<keyword evidence="2 6" id="KW-0812">Transmembrane</keyword>
<feature type="compositionally biased region" description="Acidic residues" evidence="5">
    <location>
        <begin position="518"/>
        <end position="527"/>
    </location>
</feature>
<feature type="region of interest" description="Disordered" evidence="5">
    <location>
        <begin position="559"/>
        <end position="580"/>
    </location>
</feature>
<feature type="compositionally biased region" description="Basic and acidic residues" evidence="5">
    <location>
        <begin position="505"/>
        <end position="517"/>
    </location>
</feature>
<evidence type="ECO:0000313" key="7">
    <source>
        <dbReference type="EMBL" id="OEU13740.1"/>
    </source>
</evidence>
<name>A0A1E7F6H0_9STRA</name>
<evidence type="ECO:0000256" key="5">
    <source>
        <dbReference type="SAM" id="MobiDB-lite"/>
    </source>
</evidence>